<reference evidence="1 2" key="1">
    <citation type="journal article" date="2011" name="BMC Genomics">
        <title>Genome sequencing reveals diversification of virulence factor content and possible host adaptation in distinct subpopulations of Salmonella enterica.</title>
        <authorList>
            <person name="den Bakker H.C."/>
            <person name="Moreno Switt A.I."/>
            <person name="Govoni G."/>
            <person name="Cummings C.A."/>
            <person name="Ranieri M.L."/>
            <person name="Degoricija L."/>
            <person name="Hoelzer K."/>
            <person name="Rodriguez-Rivera L.D."/>
            <person name="Brown S."/>
            <person name="Bolchacova E."/>
            <person name="Furtado M.R."/>
            <person name="Wiedmann M."/>
        </authorList>
    </citation>
    <scope>NUCLEOTIDE SEQUENCE [LARGE SCALE GENOMIC DNA]</scope>
    <source>
        <strain evidence="1 2">A4-543</strain>
    </source>
</reference>
<gene>
    <name evidence="1" type="ORF">LTSESEN_1513</name>
</gene>
<dbReference type="EMBL" id="AFCU01000504">
    <property type="protein sequence ID" value="EHC91504.1"/>
    <property type="molecule type" value="Genomic_DNA"/>
</dbReference>
<sequence>MLRTKRRRKMQPGKKGYVRHDLSVFFICHL</sequence>
<organism evidence="1 2">
    <name type="scientific">Salmonella enterica subsp. enterica serovar Senftenberg str. A4-543</name>
    <dbReference type="NCBI Taxonomy" id="913082"/>
    <lineage>
        <taxon>Bacteria</taxon>
        <taxon>Pseudomonadati</taxon>
        <taxon>Pseudomonadota</taxon>
        <taxon>Gammaproteobacteria</taxon>
        <taxon>Enterobacterales</taxon>
        <taxon>Enterobacteriaceae</taxon>
        <taxon>Salmonella</taxon>
    </lineage>
</organism>
<protein>
    <submittedName>
        <fullName evidence="1">Uncharacterized protein</fullName>
    </submittedName>
</protein>
<feature type="non-terminal residue" evidence="1">
    <location>
        <position position="30"/>
    </location>
</feature>
<comment type="caution">
    <text evidence="1">The sequence shown here is derived from an EMBL/GenBank/DDBJ whole genome shotgun (WGS) entry which is preliminary data.</text>
</comment>
<accession>G5QXJ6</accession>
<dbReference type="Proteomes" id="UP000005065">
    <property type="component" value="Unassembled WGS sequence"/>
</dbReference>
<evidence type="ECO:0000313" key="2">
    <source>
        <dbReference type="Proteomes" id="UP000005065"/>
    </source>
</evidence>
<name>G5QXJ6_SALSE</name>
<proteinExistence type="predicted"/>
<evidence type="ECO:0000313" key="1">
    <source>
        <dbReference type="EMBL" id="EHC91504.1"/>
    </source>
</evidence>
<dbReference type="AlphaFoldDB" id="G5QXJ6"/>